<dbReference type="Proteomes" id="UP000217790">
    <property type="component" value="Unassembled WGS sequence"/>
</dbReference>
<evidence type="ECO:0000256" key="1">
    <source>
        <dbReference type="ARBA" id="ARBA00007946"/>
    </source>
</evidence>
<dbReference type="InterPro" id="IPR008949">
    <property type="entry name" value="Isoprenoid_synthase_dom_sf"/>
</dbReference>
<keyword evidence="2" id="KW-0456">Lyase</keyword>
<evidence type="ECO:0000313" key="3">
    <source>
        <dbReference type="EMBL" id="PBK89441.1"/>
    </source>
</evidence>
<accession>A0A2H3D2D3</accession>
<evidence type="ECO:0000313" key="4">
    <source>
        <dbReference type="Proteomes" id="UP000217790"/>
    </source>
</evidence>
<evidence type="ECO:0000256" key="2">
    <source>
        <dbReference type="ARBA" id="ARBA00023239"/>
    </source>
</evidence>
<dbReference type="GO" id="GO:0016838">
    <property type="term" value="F:carbon-oxygen lyase activity, acting on phosphates"/>
    <property type="evidence" value="ECO:0007669"/>
    <property type="project" value="InterPro"/>
</dbReference>
<dbReference type="SFLD" id="SFLDG01021">
    <property type="entry name" value="Trichodiene_Synthase_Like"/>
    <property type="match status" value="1"/>
</dbReference>
<name>A0A2H3D2D3_ARMGA</name>
<sequence>METRVSTRLCSQLKTSRVYIEDGISCSTLHRSLSDTVTMTLLHADPFTIQRRGLQSWTSYLSNLAGRVFGLPNLPPKQTTEDTIRSFLHRFDTTDLPSVDDAALEDLCIKEAKRRGYAVDVLMPYLIVGLNITAAAYHHLSNVNVKVYIVFFTAFATYFDDVYPDDPDALVGVPNFTKHFASSEKQPTKMLDDFANVLAETSELFGEVAADFIVHAGLRYITGLILEIRSKSEPTHKVDRYAVFLRELSGIAEAYAMFIFPEELPYNLYVQALPLLREVINFTNDITSFYKEECDNETHNLISLLAESRGEPKSKALCDVVEKCMEAHEKTLLVLSPHQGVRNSYENFLKGYLAFYLGAKRYRLSELNL</sequence>
<dbReference type="AlphaFoldDB" id="A0A2H3D2D3"/>
<dbReference type="STRING" id="47427.A0A2H3D2D3"/>
<dbReference type="EMBL" id="KZ293669">
    <property type="protein sequence ID" value="PBK89441.1"/>
    <property type="molecule type" value="Genomic_DNA"/>
</dbReference>
<dbReference type="InParanoid" id="A0A2H3D2D3"/>
<dbReference type="SUPFAM" id="SSF48576">
    <property type="entry name" value="Terpenoid synthases"/>
    <property type="match status" value="1"/>
</dbReference>
<keyword evidence="4" id="KW-1185">Reference proteome</keyword>
<dbReference type="SFLD" id="SFLDS00005">
    <property type="entry name" value="Isoprenoid_Synthase_Type_I"/>
    <property type="match status" value="1"/>
</dbReference>
<dbReference type="Gene3D" id="1.10.600.10">
    <property type="entry name" value="Farnesyl Diphosphate Synthase"/>
    <property type="match status" value="1"/>
</dbReference>
<reference evidence="4" key="1">
    <citation type="journal article" date="2017" name="Nat. Ecol. Evol.">
        <title>Genome expansion and lineage-specific genetic innovations in the forest pathogenic fungi Armillaria.</title>
        <authorList>
            <person name="Sipos G."/>
            <person name="Prasanna A.N."/>
            <person name="Walter M.C."/>
            <person name="O'Connor E."/>
            <person name="Balint B."/>
            <person name="Krizsan K."/>
            <person name="Kiss B."/>
            <person name="Hess J."/>
            <person name="Varga T."/>
            <person name="Slot J."/>
            <person name="Riley R."/>
            <person name="Boka B."/>
            <person name="Rigling D."/>
            <person name="Barry K."/>
            <person name="Lee J."/>
            <person name="Mihaltcheva S."/>
            <person name="LaButti K."/>
            <person name="Lipzen A."/>
            <person name="Waldron R."/>
            <person name="Moloney N.M."/>
            <person name="Sperisen C."/>
            <person name="Kredics L."/>
            <person name="Vagvoelgyi C."/>
            <person name="Patrignani A."/>
            <person name="Fitzpatrick D."/>
            <person name="Nagy I."/>
            <person name="Doyle S."/>
            <person name="Anderson J.B."/>
            <person name="Grigoriev I.V."/>
            <person name="Gueldener U."/>
            <person name="Muensterkoetter M."/>
            <person name="Nagy L.G."/>
        </authorList>
    </citation>
    <scope>NUCLEOTIDE SEQUENCE [LARGE SCALE GENOMIC DNA]</scope>
    <source>
        <strain evidence="4">Ar21-2</strain>
    </source>
</reference>
<protein>
    <submittedName>
        <fullName evidence="3">Terpenoid synthase</fullName>
    </submittedName>
</protein>
<dbReference type="OrthoDB" id="2998174at2759"/>
<comment type="similarity">
    <text evidence="1">Belongs to the trichodiene synthase family.</text>
</comment>
<proteinExistence type="inferred from homology"/>
<organism evidence="3 4">
    <name type="scientific">Armillaria gallica</name>
    <name type="common">Bulbous honey fungus</name>
    <name type="synonym">Armillaria bulbosa</name>
    <dbReference type="NCBI Taxonomy" id="47427"/>
    <lineage>
        <taxon>Eukaryota</taxon>
        <taxon>Fungi</taxon>
        <taxon>Dikarya</taxon>
        <taxon>Basidiomycota</taxon>
        <taxon>Agaricomycotina</taxon>
        <taxon>Agaricomycetes</taxon>
        <taxon>Agaricomycetidae</taxon>
        <taxon>Agaricales</taxon>
        <taxon>Marasmiineae</taxon>
        <taxon>Physalacriaceae</taxon>
        <taxon>Armillaria</taxon>
    </lineage>
</organism>
<gene>
    <name evidence="3" type="ORF">ARMGADRAFT_343637</name>
</gene>
<dbReference type="Pfam" id="PF06330">
    <property type="entry name" value="TRI5"/>
    <property type="match status" value="1"/>
</dbReference>
<dbReference type="OMA" id="VARYCAY"/>
<dbReference type="InterPro" id="IPR024652">
    <property type="entry name" value="Trichodiene_synth"/>
</dbReference>